<evidence type="ECO:0000313" key="2">
    <source>
        <dbReference type="Proteomes" id="UP000018209"/>
    </source>
</evidence>
<protein>
    <recommendedName>
        <fullName evidence="3">Transposase</fullName>
    </recommendedName>
</protein>
<sequence length="42" mass="4465">MVLCTADGWHSGESCAVIRGQKGAATFLLSAISIKKRGQLLF</sequence>
<comment type="caution">
    <text evidence="1">The sequence shown here is derived from an EMBL/GenBank/DDBJ whole genome shotgun (WGS) entry which is preliminary data.</text>
</comment>
<name>A0ABQ0IY28_GLUTH</name>
<evidence type="ECO:0008006" key="3">
    <source>
        <dbReference type="Google" id="ProtNLM"/>
    </source>
</evidence>
<proteinExistence type="predicted"/>
<evidence type="ECO:0000313" key="1">
    <source>
        <dbReference type="EMBL" id="GAD27114.1"/>
    </source>
</evidence>
<dbReference type="Proteomes" id="UP000018209">
    <property type="component" value="Unassembled WGS sequence"/>
</dbReference>
<dbReference type="EMBL" id="BASM01000026">
    <property type="protein sequence ID" value="GAD27114.1"/>
    <property type="molecule type" value="Genomic_DNA"/>
</dbReference>
<gene>
    <name evidence="1" type="ORF">NBRC3257_2113</name>
</gene>
<keyword evidence="2" id="KW-1185">Reference proteome</keyword>
<accession>A0ABQ0IY28</accession>
<organism evidence="1 2">
    <name type="scientific">Gluconobacter thailandicus NBRC 3257</name>
    <dbReference type="NCBI Taxonomy" id="1381097"/>
    <lineage>
        <taxon>Bacteria</taxon>
        <taxon>Pseudomonadati</taxon>
        <taxon>Pseudomonadota</taxon>
        <taxon>Alphaproteobacteria</taxon>
        <taxon>Acetobacterales</taxon>
        <taxon>Acetobacteraceae</taxon>
        <taxon>Gluconobacter</taxon>
    </lineage>
</organism>
<reference evidence="1 2" key="1">
    <citation type="submission" date="2013-08" db="EMBL/GenBank/DDBJ databases">
        <title>Gluconobacter thailandicus NBRC 3257 whole genome sequence.</title>
        <authorList>
            <person name="Matsutani M."/>
            <person name="Yakushi T."/>
            <person name="Matsushita K."/>
        </authorList>
    </citation>
    <scope>NUCLEOTIDE SEQUENCE [LARGE SCALE GENOMIC DNA]</scope>
    <source>
        <strain evidence="1 2">NBRC 3257</strain>
    </source>
</reference>